<reference evidence="3 4" key="1">
    <citation type="journal article" date="2021" name="MBio">
        <title>A New Model Trypanosomatid, Novymonas esmeraldas: Genomic Perception of Its 'Candidatus Pandoraea novymonadis' Endosymbiont.</title>
        <authorList>
            <person name="Zakharova A."/>
            <person name="Saura A."/>
            <person name="Butenko A."/>
            <person name="Podesvova L."/>
            <person name="Warmusova S."/>
            <person name="Kostygov A.Y."/>
            <person name="Nenarokova A."/>
            <person name="Lukes J."/>
            <person name="Opperdoes F.R."/>
            <person name="Yurchenko V."/>
        </authorList>
    </citation>
    <scope>NUCLEOTIDE SEQUENCE [LARGE SCALE GENOMIC DNA]</scope>
    <source>
        <strain evidence="3 4">E262AT.01</strain>
    </source>
</reference>
<keyword evidence="1" id="KW-0175">Coiled coil</keyword>
<evidence type="ECO:0000313" key="4">
    <source>
        <dbReference type="Proteomes" id="UP001430356"/>
    </source>
</evidence>
<evidence type="ECO:0000313" key="3">
    <source>
        <dbReference type="EMBL" id="KAK7197922.1"/>
    </source>
</evidence>
<feature type="region of interest" description="Disordered" evidence="2">
    <location>
        <begin position="70"/>
        <end position="106"/>
    </location>
</feature>
<accession>A0AAW0EXX0</accession>
<protein>
    <submittedName>
        <fullName evidence="3">Uncharacterized protein</fullName>
    </submittedName>
</protein>
<feature type="region of interest" description="Disordered" evidence="2">
    <location>
        <begin position="1"/>
        <end position="29"/>
    </location>
</feature>
<feature type="coiled-coil region" evidence="1">
    <location>
        <begin position="109"/>
        <end position="147"/>
    </location>
</feature>
<gene>
    <name evidence="3" type="ORF">NESM_000746700</name>
</gene>
<feature type="compositionally biased region" description="Low complexity" evidence="2">
    <location>
        <begin position="318"/>
        <end position="336"/>
    </location>
</feature>
<feature type="compositionally biased region" description="Low complexity" evidence="2">
    <location>
        <begin position="445"/>
        <end position="461"/>
    </location>
</feature>
<feature type="region of interest" description="Disordered" evidence="2">
    <location>
        <begin position="308"/>
        <end position="341"/>
    </location>
</feature>
<evidence type="ECO:0000256" key="2">
    <source>
        <dbReference type="SAM" id="MobiDB-lite"/>
    </source>
</evidence>
<comment type="caution">
    <text evidence="3">The sequence shown here is derived from an EMBL/GenBank/DDBJ whole genome shotgun (WGS) entry which is preliminary data.</text>
</comment>
<feature type="region of interest" description="Disordered" evidence="2">
    <location>
        <begin position="439"/>
        <end position="461"/>
    </location>
</feature>
<feature type="region of interest" description="Disordered" evidence="2">
    <location>
        <begin position="216"/>
        <end position="296"/>
    </location>
</feature>
<dbReference type="Proteomes" id="UP001430356">
    <property type="component" value="Unassembled WGS sequence"/>
</dbReference>
<sequence length="827" mass="87447">MDTADPFLETGGALEQEVTRLTQENRELRQENSRLRARISLAATPSAAVSVAPSEHPSLRSVVDTAAISSRTSPGAGVVQKSGDTASARHTRSAGTAGAKPPPSQAASAARIEEAVQRVKKELRGEVDKYQKAAEAKTTQIEHLAQQFEHFVTTTCEREAAYELVYTQVFRELAEQRALVAAAEAQLEEQRLEAVGMRTALQAAVAAASASATARAAAPHVQSPPPTAEDVATETTSSSALPPAKKTRTRKAAAAAGSSDPPTAPEAQDTQEDAEEGEQGTDAPAPVPGAAEEPRRLRIVVGGAALRADPSRLKRPRANAAASSSSSVRPSRTHASATSLRMPAAPLFSSATATPASSDAVSVSATSAHAPAAPPTLMRQSMGDPVRELWGLLAPRAGAARDLLPLWQLLSRLRGPDRLTAMTEMIAVLLYQLGPADAPPPPPMSHASSPSSPSASSSGAAGASAPVTAVATAIRLLAMQLEDEAQQQHGAAVARIDAASQHCTALFHSLFYRVCVATLRRWQLVETGADAVESWATALTHLYGFQPAVVKLAQYTNATAAYEWTRLEGGWVAYTAHAIFAQCFASSSSSPSPSSSLSSAEAAEVRWRELCESVGWSPHSLPLERLEEAAARCVAHTRVGRGPYTPACAEEALLSLRLVVLYRGFDHLERVARLLELPGVLPMAATQEIYAELVSLAVMDGTPFRTADALQHALFLLREYVQEVAPERCTSAEHFVSVPHLSHLLATLALLRAEATAGVADAAEGTAATQQALQSCRQVALHWLQAQKVALSMVRQSPALAADRRLPLRDTELGQRLLREVSSSAAQ</sequence>
<dbReference type="AlphaFoldDB" id="A0AAW0EXX0"/>
<evidence type="ECO:0000256" key="1">
    <source>
        <dbReference type="SAM" id="Coils"/>
    </source>
</evidence>
<dbReference type="EMBL" id="JAECZO010000124">
    <property type="protein sequence ID" value="KAK7197922.1"/>
    <property type="molecule type" value="Genomic_DNA"/>
</dbReference>
<proteinExistence type="predicted"/>
<name>A0AAW0EXX0_9TRYP</name>
<feature type="compositionally biased region" description="Acidic residues" evidence="2">
    <location>
        <begin position="269"/>
        <end position="279"/>
    </location>
</feature>
<keyword evidence="4" id="KW-1185">Reference proteome</keyword>
<organism evidence="3 4">
    <name type="scientific">Novymonas esmeraldas</name>
    <dbReference type="NCBI Taxonomy" id="1808958"/>
    <lineage>
        <taxon>Eukaryota</taxon>
        <taxon>Discoba</taxon>
        <taxon>Euglenozoa</taxon>
        <taxon>Kinetoplastea</taxon>
        <taxon>Metakinetoplastina</taxon>
        <taxon>Trypanosomatida</taxon>
        <taxon>Trypanosomatidae</taxon>
        <taxon>Novymonas</taxon>
    </lineage>
</organism>